<feature type="non-terminal residue" evidence="3">
    <location>
        <position position="1"/>
    </location>
</feature>
<dbReference type="PROSITE" id="PS51649">
    <property type="entry name" value="NPH3"/>
    <property type="match status" value="1"/>
</dbReference>
<feature type="non-terminal residue" evidence="3">
    <location>
        <position position="86"/>
    </location>
</feature>
<dbReference type="AlphaFoldDB" id="A0AA38FSR2"/>
<dbReference type="InterPro" id="IPR027356">
    <property type="entry name" value="NPH3_dom"/>
</dbReference>
<protein>
    <recommendedName>
        <fullName evidence="2">NPH3 domain-containing protein</fullName>
    </recommendedName>
</protein>
<dbReference type="OMA" id="LCSIAYS"/>
<dbReference type="PANTHER" id="PTHR32370">
    <property type="entry name" value="OS12G0117600 PROTEIN"/>
    <property type="match status" value="1"/>
</dbReference>
<evidence type="ECO:0000256" key="1">
    <source>
        <dbReference type="ARBA" id="ARBA00022786"/>
    </source>
</evidence>
<accession>A0AA38FSR2</accession>
<gene>
    <name evidence="3" type="ORF">KI387_037341</name>
</gene>
<sequence length="86" mass="9503">LCSIAYSLISRPLNLFTRGLRKGSFIGSPSLTPLIKVGKLVDEFLAEVAPNGNLKLDKFQSLAESLPNCSRLYDDGLYRAIDLFLK</sequence>
<keyword evidence="1" id="KW-0833">Ubl conjugation pathway</keyword>
<keyword evidence="4" id="KW-1185">Reference proteome</keyword>
<evidence type="ECO:0000259" key="2">
    <source>
        <dbReference type="PROSITE" id="PS51649"/>
    </source>
</evidence>
<name>A0AA38FSR2_TAXCH</name>
<proteinExistence type="predicted"/>
<reference evidence="3 4" key="1">
    <citation type="journal article" date="2021" name="Nat. Plants">
        <title>The Taxus genome provides insights into paclitaxel biosynthesis.</title>
        <authorList>
            <person name="Xiong X."/>
            <person name="Gou J."/>
            <person name="Liao Q."/>
            <person name="Li Y."/>
            <person name="Zhou Q."/>
            <person name="Bi G."/>
            <person name="Li C."/>
            <person name="Du R."/>
            <person name="Wang X."/>
            <person name="Sun T."/>
            <person name="Guo L."/>
            <person name="Liang H."/>
            <person name="Lu P."/>
            <person name="Wu Y."/>
            <person name="Zhang Z."/>
            <person name="Ro D.K."/>
            <person name="Shang Y."/>
            <person name="Huang S."/>
            <person name="Yan J."/>
        </authorList>
    </citation>
    <scope>NUCLEOTIDE SEQUENCE [LARGE SCALE GENOMIC DNA]</scope>
    <source>
        <strain evidence="3">Ta-2019</strain>
    </source>
</reference>
<comment type="caution">
    <text evidence="3">The sequence shown here is derived from an EMBL/GenBank/DDBJ whole genome shotgun (WGS) entry which is preliminary data.</text>
</comment>
<dbReference type="Proteomes" id="UP000824469">
    <property type="component" value="Unassembled WGS sequence"/>
</dbReference>
<dbReference type="Pfam" id="PF03000">
    <property type="entry name" value="NPH3"/>
    <property type="match status" value="1"/>
</dbReference>
<organism evidence="3 4">
    <name type="scientific">Taxus chinensis</name>
    <name type="common">Chinese yew</name>
    <name type="synonym">Taxus wallichiana var. chinensis</name>
    <dbReference type="NCBI Taxonomy" id="29808"/>
    <lineage>
        <taxon>Eukaryota</taxon>
        <taxon>Viridiplantae</taxon>
        <taxon>Streptophyta</taxon>
        <taxon>Embryophyta</taxon>
        <taxon>Tracheophyta</taxon>
        <taxon>Spermatophyta</taxon>
        <taxon>Pinopsida</taxon>
        <taxon>Pinidae</taxon>
        <taxon>Conifers II</taxon>
        <taxon>Cupressales</taxon>
        <taxon>Taxaceae</taxon>
        <taxon>Taxus</taxon>
    </lineage>
</organism>
<evidence type="ECO:0000313" key="4">
    <source>
        <dbReference type="Proteomes" id="UP000824469"/>
    </source>
</evidence>
<feature type="domain" description="NPH3" evidence="2">
    <location>
        <begin position="1"/>
        <end position="86"/>
    </location>
</feature>
<dbReference type="InterPro" id="IPR043454">
    <property type="entry name" value="NPH3/RPT2-like"/>
</dbReference>
<dbReference type="EMBL" id="JAHRHJ020000007">
    <property type="protein sequence ID" value="KAH9309430.1"/>
    <property type="molecule type" value="Genomic_DNA"/>
</dbReference>
<evidence type="ECO:0000313" key="3">
    <source>
        <dbReference type="EMBL" id="KAH9309430.1"/>
    </source>
</evidence>